<evidence type="ECO:0000256" key="2">
    <source>
        <dbReference type="ARBA" id="ARBA00022801"/>
    </source>
</evidence>
<dbReference type="PANTHER" id="PTHR45626:SF22">
    <property type="entry name" value="DNA REPAIR PROTEIN RAD5"/>
    <property type="match status" value="1"/>
</dbReference>
<dbReference type="GO" id="GO:0005634">
    <property type="term" value="C:nucleus"/>
    <property type="evidence" value="ECO:0007669"/>
    <property type="project" value="TreeGrafter"/>
</dbReference>
<dbReference type="InterPro" id="IPR027417">
    <property type="entry name" value="P-loop_NTPase"/>
</dbReference>
<dbReference type="InterPro" id="IPR038718">
    <property type="entry name" value="SNF2-like_sf"/>
</dbReference>
<dbReference type="GeneID" id="19277505"/>
<dbReference type="PROSITE" id="PS51192">
    <property type="entry name" value="HELICASE_ATP_BIND_1"/>
    <property type="match status" value="1"/>
</dbReference>
<dbReference type="InterPro" id="IPR014001">
    <property type="entry name" value="Helicase_ATP-bd"/>
</dbReference>
<dbReference type="GO" id="GO:0008094">
    <property type="term" value="F:ATP-dependent activity, acting on DNA"/>
    <property type="evidence" value="ECO:0007669"/>
    <property type="project" value="TreeGrafter"/>
</dbReference>
<keyword evidence="7" id="KW-1185">Reference proteome</keyword>
<dbReference type="Pfam" id="PF00176">
    <property type="entry name" value="SNF2-rel_dom"/>
    <property type="match status" value="1"/>
</dbReference>
<dbReference type="OMA" id="SLVFSYW"/>
<reference evidence="7" key="1">
    <citation type="journal article" date="2015" name="BMC Genomics">
        <title>Genomic and transcriptomic analysis of the endophytic fungus Pestalotiopsis fici reveals its lifestyle and high potential for synthesis of natural products.</title>
        <authorList>
            <person name="Wang X."/>
            <person name="Zhang X."/>
            <person name="Liu L."/>
            <person name="Xiang M."/>
            <person name="Wang W."/>
            <person name="Sun X."/>
            <person name="Che Y."/>
            <person name="Guo L."/>
            <person name="Liu G."/>
            <person name="Guo L."/>
            <person name="Wang C."/>
            <person name="Yin W.B."/>
            <person name="Stadler M."/>
            <person name="Zhang X."/>
            <person name="Liu X."/>
        </authorList>
    </citation>
    <scope>NUCLEOTIDE SEQUENCE [LARGE SCALE GENOMIC DNA]</scope>
    <source>
        <strain evidence="7">W106-1 / CGMCC3.15140</strain>
    </source>
</reference>
<keyword evidence="2" id="KW-0378">Hydrolase</keyword>
<evidence type="ECO:0000259" key="5">
    <source>
        <dbReference type="PROSITE" id="PS51194"/>
    </source>
</evidence>
<gene>
    <name evidence="6" type="ORF">PFICI_12492</name>
</gene>
<dbReference type="SMART" id="SM00490">
    <property type="entry name" value="HELICc"/>
    <property type="match status" value="1"/>
</dbReference>
<evidence type="ECO:0000313" key="6">
    <source>
        <dbReference type="EMBL" id="ETS75548.1"/>
    </source>
</evidence>
<dbReference type="SUPFAM" id="SSF52540">
    <property type="entry name" value="P-loop containing nucleoside triphosphate hydrolases"/>
    <property type="match status" value="2"/>
</dbReference>
<dbReference type="PROSITE" id="PS51194">
    <property type="entry name" value="HELICASE_CTER"/>
    <property type="match status" value="1"/>
</dbReference>
<dbReference type="GO" id="GO:0016787">
    <property type="term" value="F:hydrolase activity"/>
    <property type="evidence" value="ECO:0007669"/>
    <property type="project" value="UniProtKB-KW"/>
</dbReference>
<organism evidence="6 7">
    <name type="scientific">Pestalotiopsis fici (strain W106-1 / CGMCC3.15140)</name>
    <dbReference type="NCBI Taxonomy" id="1229662"/>
    <lineage>
        <taxon>Eukaryota</taxon>
        <taxon>Fungi</taxon>
        <taxon>Dikarya</taxon>
        <taxon>Ascomycota</taxon>
        <taxon>Pezizomycotina</taxon>
        <taxon>Sordariomycetes</taxon>
        <taxon>Xylariomycetidae</taxon>
        <taxon>Amphisphaeriales</taxon>
        <taxon>Sporocadaceae</taxon>
        <taxon>Pestalotiopsis</taxon>
    </lineage>
</organism>
<dbReference type="Gene3D" id="3.40.50.10810">
    <property type="entry name" value="Tandem AAA-ATPase domain"/>
    <property type="match status" value="1"/>
</dbReference>
<dbReference type="InterPro" id="IPR049730">
    <property type="entry name" value="SNF2/RAD54-like_C"/>
</dbReference>
<dbReference type="CDD" id="cd18008">
    <property type="entry name" value="DEXDc_SHPRH-like"/>
    <property type="match status" value="1"/>
</dbReference>
<dbReference type="RefSeq" id="XP_007839264.1">
    <property type="nucleotide sequence ID" value="XM_007841073.1"/>
</dbReference>
<dbReference type="InParanoid" id="W3WNW2"/>
<evidence type="ECO:0000256" key="3">
    <source>
        <dbReference type="ARBA" id="ARBA00022840"/>
    </source>
</evidence>
<dbReference type="GO" id="GO:0005524">
    <property type="term" value="F:ATP binding"/>
    <property type="evidence" value="ECO:0007669"/>
    <property type="project" value="UniProtKB-KW"/>
</dbReference>
<dbReference type="PANTHER" id="PTHR45626">
    <property type="entry name" value="TRANSCRIPTION TERMINATION FACTOR 2-RELATED"/>
    <property type="match status" value="1"/>
</dbReference>
<dbReference type="CDD" id="cd18793">
    <property type="entry name" value="SF2_C_SNF"/>
    <property type="match status" value="1"/>
</dbReference>
<dbReference type="eggNOG" id="KOG1001">
    <property type="taxonomic scope" value="Eukaryota"/>
</dbReference>
<dbReference type="Gene3D" id="3.40.50.300">
    <property type="entry name" value="P-loop containing nucleotide triphosphate hydrolases"/>
    <property type="match status" value="1"/>
</dbReference>
<dbReference type="SMART" id="SM00487">
    <property type="entry name" value="DEXDc"/>
    <property type="match status" value="1"/>
</dbReference>
<evidence type="ECO:0000259" key="4">
    <source>
        <dbReference type="PROSITE" id="PS51192"/>
    </source>
</evidence>
<dbReference type="Pfam" id="PF00271">
    <property type="entry name" value="Helicase_C"/>
    <property type="match status" value="1"/>
</dbReference>
<dbReference type="STRING" id="1229662.W3WNW2"/>
<dbReference type="OrthoDB" id="448448at2759"/>
<dbReference type="GO" id="GO:0006281">
    <property type="term" value="P:DNA repair"/>
    <property type="evidence" value="ECO:0007669"/>
    <property type="project" value="TreeGrafter"/>
</dbReference>
<evidence type="ECO:0000256" key="1">
    <source>
        <dbReference type="ARBA" id="ARBA00022741"/>
    </source>
</evidence>
<proteinExistence type="predicted"/>
<keyword evidence="1" id="KW-0547">Nucleotide-binding</keyword>
<dbReference type="InterPro" id="IPR050628">
    <property type="entry name" value="SNF2_RAD54_helicase_TF"/>
</dbReference>
<keyword evidence="3" id="KW-0067">ATP-binding</keyword>
<feature type="domain" description="Helicase ATP-binding" evidence="4">
    <location>
        <begin position="313"/>
        <end position="498"/>
    </location>
</feature>
<dbReference type="Proteomes" id="UP000030651">
    <property type="component" value="Unassembled WGS sequence"/>
</dbReference>
<feature type="domain" description="Helicase C-terminal" evidence="5">
    <location>
        <begin position="703"/>
        <end position="849"/>
    </location>
</feature>
<evidence type="ECO:0000313" key="7">
    <source>
        <dbReference type="Proteomes" id="UP000030651"/>
    </source>
</evidence>
<accession>W3WNW2</accession>
<dbReference type="HOGENOM" id="CLU_000315_2_7_1"/>
<protein>
    <submittedName>
        <fullName evidence="6">Uncharacterized protein</fullName>
    </submittedName>
</protein>
<name>W3WNW2_PESFW</name>
<dbReference type="KEGG" id="pfy:PFICI_12492"/>
<dbReference type="AlphaFoldDB" id="W3WNW2"/>
<sequence length="865" mass="96540">MGRSNRKHSTEGWVSSRALRPAKRLRLPSLDEGTRRNIDFEPPFAIAAGGPGSKQTDAEWGQAPLLPSVQPNDHDLICYGALFEVQAAIDLPNGIAHCRSLIQNSESTQQYPIDIQDSNCHLLSTLYGKFAIIDSQTATFICALHNIPHIRFLAVVNSNKLRQMKLSKKRLCIVPLSINIYGQYKDGETVGDLLGTIGAFLQHPAFLESGIEYYNPQLYYPDGKLESLTHLVGLSDCDIAANLLSEDVEAVLASLDDYGTGSIDSIVNLTQISTELRRHQKLALDFMRRHEDFNEVQAIHRDLSHLIGLPNSEKIPVSCTGGILADVMGLGKTLSVLALILSSLQNASNYQSCLDVTPQERRNTAGTRTRASLIVVTSAQVLDTWLTEIQNHLQPTALKVLIFHGDKRPRAKDLVANHDVVFTTYATLVADCRSAKILQSMTWFRVVLDEAHWIRNQASQQFKAIIKVPSQRRWCLTGTPIQNRIDDLVSLLRFLQFEPLCNKATFEKYILEPLSKETPERTRALHVLLRGLCLRRDESHLNLPSPTYQTLEVSFDPKERELYDGVLYACQRDLDDVVSGQSKSKKYSVLFAAMTKLRRLCNHGTMQSVEAGSSSSSTTLRFLEPGCDYCQGNHEESLAAWNKETACPHCGRSLQQVQNLGLLTPERDASRTPTPGDIQIQLNGDRSPRSQLAHNGSSSKLLRVVDNLAQTSNQGKSLVFSFWTSTLDLLKHMLINANIPCLMIDGRVPYAERPRILEQFRNDPNVPILLMTIQTGAVGLNLTAANFIHIVEPQWNPSTEEQAIGRAVRMGQTRTVTVFRYVVESSIEQNIQTLQKKKKNLAKFTLDGSGTESGSLEDFKFMLDM</sequence>
<dbReference type="InterPro" id="IPR001650">
    <property type="entry name" value="Helicase_C-like"/>
</dbReference>
<dbReference type="EMBL" id="KI912118">
    <property type="protein sequence ID" value="ETS75548.1"/>
    <property type="molecule type" value="Genomic_DNA"/>
</dbReference>
<dbReference type="InterPro" id="IPR000330">
    <property type="entry name" value="SNF2_N"/>
</dbReference>